<accession>A0A6A6I6Q6</accession>
<evidence type="ECO:0000313" key="1">
    <source>
        <dbReference type="EMBL" id="KAF2245909.1"/>
    </source>
</evidence>
<proteinExistence type="predicted"/>
<gene>
    <name evidence="1" type="ORF">BU26DRAFT_488652</name>
</gene>
<protein>
    <submittedName>
        <fullName evidence="1">Uncharacterized protein</fullName>
    </submittedName>
</protein>
<keyword evidence="2" id="KW-1185">Reference proteome</keyword>
<evidence type="ECO:0000313" key="2">
    <source>
        <dbReference type="Proteomes" id="UP000800094"/>
    </source>
</evidence>
<dbReference type="EMBL" id="ML987199">
    <property type="protein sequence ID" value="KAF2245909.1"/>
    <property type="molecule type" value="Genomic_DNA"/>
</dbReference>
<organism evidence="1 2">
    <name type="scientific">Trematosphaeria pertusa</name>
    <dbReference type="NCBI Taxonomy" id="390896"/>
    <lineage>
        <taxon>Eukaryota</taxon>
        <taxon>Fungi</taxon>
        <taxon>Dikarya</taxon>
        <taxon>Ascomycota</taxon>
        <taxon>Pezizomycotina</taxon>
        <taxon>Dothideomycetes</taxon>
        <taxon>Pleosporomycetidae</taxon>
        <taxon>Pleosporales</taxon>
        <taxon>Massarineae</taxon>
        <taxon>Trematosphaeriaceae</taxon>
        <taxon>Trematosphaeria</taxon>
    </lineage>
</organism>
<sequence length="398" mass="44987">MHSIRRSCQSALQSSNAVCPFANGSRRAFSRSPALHRGALPIFLTPSSPELSKLLMTLHAKVFLPQHLTKDQAKLVYRQKNRAKLEAEPIEITLGDVTLPLEHIDRNRDLPDRGKHLRTIVRQSKTQEDWENVLRIMEGFENAGIHLKTQWQEMIVRKMNEAGMQHLILKALQRSTHTGLRLRKWPVVVEVLRAVHDKAATADFELEATKKALRLAEQIVELMEDKEHMGKADPEIDLRSKPQVVALPLEMAAELAYRHDGDVEKVKKYANRLMNALKQHDFMSSDIQKLNDLAAERSFKNASAQAEGLTSLAREMYSIIPLWNSLSTARTVLDEEMPMAEEAANVQQQIREALQAGEEALGALRIRDGNEIAREEGGYAGYVKNAIRRCEDSDGDEI</sequence>
<dbReference type="AlphaFoldDB" id="A0A6A6I6Q6"/>
<dbReference type="RefSeq" id="XP_033680913.1">
    <property type="nucleotide sequence ID" value="XM_033825986.1"/>
</dbReference>
<name>A0A6A6I6Q6_9PLEO</name>
<dbReference type="Proteomes" id="UP000800094">
    <property type="component" value="Unassembled WGS sequence"/>
</dbReference>
<dbReference type="GeneID" id="54579316"/>
<reference evidence="1" key="1">
    <citation type="journal article" date="2020" name="Stud. Mycol.">
        <title>101 Dothideomycetes genomes: a test case for predicting lifestyles and emergence of pathogens.</title>
        <authorList>
            <person name="Haridas S."/>
            <person name="Albert R."/>
            <person name="Binder M."/>
            <person name="Bloem J."/>
            <person name="Labutti K."/>
            <person name="Salamov A."/>
            <person name="Andreopoulos B."/>
            <person name="Baker S."/>
            <person name="Barry K."/>
            <person name="Bills G."/>
            <person name="Bluhm B."/>
            <person name="Cannon C."/>
            <person name="Castanera R."/>
            <person name="Culley D."/>
            <person name="Daum C."/>
            <person name="Ezra D."/>
            <person name="Gonzalez J."/>
            <person name="Henrissat B."/>
            <person name="Kuo A."/>
            <person name="Liang C."/>
            <person name="Lipzen A."/>
            <person name="Lutzoni F."/>
            <person name="Magnuson J."/>
            <person name="Mondo S."/>
            <person name="Nolan M."/>
            <person name="Ohm R."/>
            <person name="Pangilinan J."/>
            <person name="Park H.-J."/>
            <person name="Ramirez L."/>
            <person name="Alfaro M."/>
            <person name="Sun H."/>
            <person name="Tritt A."/>
            <person name="Yoshinaga Y."/>
            <person name="Zwiers L.-H."/>
            <person name="Turgeon B."/>
            <person name="Goodwin S."/>
            <person name="Spatafora J."/>
            <person name="Crous P."/>
            <person name="Grigoriev I."/>
        </authorList>
    </citation>
    <scope>NUCLEOTIDE SEQUENCE</scope>
    <source>
        <strain evidence="1">CBS 122368</strain>
    </source>
</reference>
<dbReference type="OrthoDB" id="5405126at2759"/>